<dbReference type="EMBL" id="BARW01008730">
    <property type="protein sequence ID" value="GAI86958.1"/>
    <property type="molecule type" value="Genomic_DNA"/>
</dbReference>
<sequence>MFKIRERLVKWLVEPELEREMNETEDLIKLFDKKTKAMLDEAYKEKVRMADVQQIEIDRKKEYLFIFENMTPEQIDRVSEIFKIKGWQGIVVTNTKPDVVIKK</sequence>
<dbReference type="AlphaFoldDB" id="X1S280"/>
<protein>
    <submittedName>
        <fullName evidence="1">Uncharacterized protein</fullName>
    </submittedName>
</protein>
<accession>X1S280</accession>
<evidence type="ECO:0000313" key="1">
    <source>
        <dbReference type="EMBL" id="GAI86958.1"/>
    </source>
</evidence>
<reference evidence="1" key="1">
    <citation type="journal article" date="2014" name="Front. Microbiol.">
        <title>High frequency of phylogenetically diverse reductive dehalogenase-homologous genes in deep subseafloor sedimentary metagenomes.</title>
        <authorList>
            <person name="Kawai M."/>
            <person name="Futagami T."/>
            <person name="Toyoda A."/>
            <person name="Takaki Y."/>
            <person name="Nishi S."/>
            <person name="Hori S."/>
            <person name="Arai W."/>
            <person name="Tsubouchi T."/>
            <person name="Morono Y."/>
            <person name="Uchiyama I."/>
            <person name="Ito T."/>
            <person name="Fujiyama A."/>
            <person name="Inagaki F."/>
            <person name="Takami H."/>
        </authorList>
    </citation>
    <scope>NUCLEOTIDE SEQUENCE</scope>
    <source>
        <strain evidence="1">Expedition CK06-06</strain>
    </source>
</reference>
<gene>
    <name evidence="1" type="ORF">S12H4_17792</name>
</gene>
<name>X1S280_9ZZZZ</name>
<proteinExistence type="predicted"/>
<comment type="caution">
    <text evidence="1">The sequence shown here is derived from an EMBL/GenBank/DDBJ whole genome shotgun (WGS) entry which is preliminary data.</text>
</comment>
<organism evidence="1">
    <name type="scientific">marine sediment metagenome</name>
    <dbReference type="NCBI Taxonomy" id="412755"/>
    <lineage>
        <taxon>unclassified sequences</taxon>
        <taxon>metagenomes</taxon>
        <taxon>ecological metagenomes</taxon>
    </lineage>
</organism>